<feature type="transmembrane region" description="Helical" evidence="12">
    <location>
        <begin position="12"/>
        <end position="35"/>
    </location>
</feature>
<keyword evidence="7" id="KW-0378">Hydrolase</keyword>
<name>A0A6J7D1V2_9ZZZZ</name>
<dbReference type="CDD" id="cd07327">
    <property type="entry name" value="M48B_HtpX_like"/>
    <property type="match status" value="1"/>
</dbReference>
<dbReference type="InterPro" id="IPR050083">
    <property type="entry name" value="HtpX_protease"/>
</dbReference>
<keyword evidence="11 12" id="KW-0472">Membrane</keyword>
<dbReference type="InterPro" id="IPR022919">
    <property type="entry name" value="Pept_M48_protease_HtpX"/>
</dbReference>
<evidence type="ECO:0000256" key="7">
    <source>
        <dbReference type="ARBA" id="ARBA00022801"/>
    </source>
</evidence>
<dbReference type="PANTHER" id="PTHR43221">
    <property type="entry name" value="PROTEASE HTPX"/>
    <property type="match status" value="1"/>
</dbReference>
<evidence type="ECO:0000256" key="3">
    <source>
        <dbReference type="ARBA" id="ARBA00022475"/>
    </source>
</evidence>
<dbReference type="GO" id="GO:0006508">
    <property type="term" value="P:proteolysis"/>
    <property type="evidence" value="ECO:0007669"/>
    <property type="project" value="UniProtKB-KW"/>
</dbReference>
<evidence type="ECO:0000313" key="14">
    <source>
        <dbReference type="EMBL" id="CAB4864151.1"/>
    </source>
</evidence>
<keyword evidence="5 12" id="KW-0812">Transmembrane</keyword>
<dbReference type="GO" id="GO:0046872">
    <property type="term" value="F:metal ion binding"/>
    <property type="evidence" value="ECO:0007669"/>
    <property type="project" value="UniProtKB-KW"/>
</dbReference>
<evidence type="ECO:0000256" key="2">
    <source>
        <dbReference type="ARBA" id="ARBA00009779"/>
    </source>
</evidence>
<evidence type="ECO:0000256" key="6">
    <source>
        <dbReference type="ARBA" id="ARBA00022723"/>
    </source>
</evidence>
<dbReference type="Pfam" id="PF01435">
    <property type="entry name" value="Peptidase_M48"/>
    <property type="match status" value="1"/>
</dbReference>
<keyword evidence="8" id="KW-0862">Zinc</keyword>
<evidence type="ECO:0000256" key="10">
    <source>
        <dbReference type="ARBA" id="ARBA00023049"/>
    </source>
</evidence>
<dbReference type="InterPro" id="IPR001915">
    <property type="entry name" value="Peptidase_M48"/>
</dbReference>
<dbReference type="PANTHER" id="PTHR43221:SF2">
    <property type="entry name" value="PROTEASE HTPX HOMOLOG"/>
    <property type="match status" value="1"/>
</dbReference>
<evidence type="ECO:0000256" key="4">
    <source>
        <dbReference type="ARBA" id="ARBA00022670"/>
    </source>
</evidence>
<dbReference type="Gene3D" id="3.30.2010.10">
    <property type="entry name" value="Metalloproteases ('zincins'), catalytic domain"/>
    <property type="match status" value="1"/>
</dbReference>
<proteinExistence type="inferred from homology"/>
<gene>
    <name evidence="14" type="ORF">UFOPK3402_00368</name>
</gene>
<keyword evidence="3" id="KW-1003">Cell membrane</keyword>
<comment type="similarity">
    <text evidence="2">Belongs to the peptidase M48B family.</text>
</comment>
<dbReference type="EMBL" id="CAFBLS010000029">
    <property type="protein sequence ID" value="CAB4864151.1"/>
    <property type="molecule type" value="Genomic_DNA"/>
</dbReference>
<feature type="transmembrane region" description="Helical" evidence="12">
    <location>
        <begin position="151"/>
        <end position="173"/>
    </location>
</feature>
<sequence length="301" mass="32364">MARTRYGADRGLTIRMIATISGLGILYVILAAVLYSVGFDAVFVIGISGALLLGQWWFSDSLALAASRAVIVTPEQAPQLHAVVDRLCALADMDKPRVGIADTDVPNAFATGRSHKRSVVVVTTGLLRRLDQEELEGVLAHELSHVAHRDVTVMTIASFTAILAGFIARTAMWGSMGRDRRDQNAAIVFIVVTLVSLVVYAVSFLLIRALSRYRELGADRGAALITGRPTALARALQKISGDMAQIPNRDLRAMQPVSAFAFFPALGGGRGFSLEGMLATHPSLDRRLGQLARISAELGDR</sequence>
<evidence type="ECO:0000256" key="5">
    <source>
        <dbReference type="ARBA" id="ARBA00022692"/>
    </source>
</evidence>
<dbReference type="AlphaFoldDB" id="A0A6J7D1V2"/>
<evidence type="ECO:0000256" key="8">
    <source>
        <dbReference type="ARBA" id="ARBA00022833"/>
    </source>
</evidence>
<evidence type="ECO:0000256" key="11">
    <source>
        <dbReference type="ARBA" id="ARBA00023136"/>
    </source>
</evidence>
<evidence type="ECO:0000256" key="9">
    <source>
        <dbReference type="ARBA" id="ARBA00022989"/>
    </source>
</evidence>
<keyword evidence="9 12" id="KW-1133">Transmembrane helix</keyword>
<reference evidence="14" key="1">
    <citation type="submission" date="2020-05" db="EMBL/GenBank/DDBJ databases">
        <authorList>
            <person name="Chiriac C."/>
            <person name="Salcher M."/>
            <person name="Ghai R."/>
            <person name="Kavagutti S V."/>
        </authorList>
    </citation>
    <scope>NUCLEOTIDE SEQUENCE</scope>
</reference>
<dbReference type="GO" id="GO:0004222">
    <property type="term" value="F:metalloendopeptidase activity"/>
    <property type="evidence" value="ECO:0007669"/>
    <property type="project" value="InterPro"/>
</dbReference>
<evidence type="ECO:0000256" key="12">
    <source>
        <dbReference type="SAM" id="Phobius"/>
    </source>
</evidence>
<comment type="cofactor">
    <cofactor evidence="1">
        <name>Zn(2+)</name>
        <dbReference type="ChEBI" id="CHEBI:29105"/>
    </cofactor>
</comment>
<evidence type="ECO:0000259" key="13">
    <source>
        <dbReference type="Pfam" id="PF01435"/>
    </source>
</evidence>
<keyword evidence="6" id="KW-0479">Metal-binding</keyword>
<dbReference type="HAMAP" id="MF_00188">
    <property type="entry name" value="Pept_M48_protease_HtpX"/>
    <property type="match status" value="1"/>
</dbReference>
<keyword evidence="4" id="KW-0645">Protease</keyword>
<feature type="domain" description="Peptidase M48" evidence="13">
    <location>
        <begin position="74"/>
        <end position="292"/>
    </location>
</feature>
<evidence type="ECO:0000256" key="1">
    <source>
        <dbReference type="ARBA" id="ARBA00001947"/>
    </source>
</evidence>
<organism evidence="14">
    <name type="scientific">freshwater metagenome</name>
    <dbReference type="NCBI Taxonomy" id="449393"/>
    <lineage>
        <taxon>unclassified sequences</taxon>
        <taxon>metagenomes</taxon>
        <taxon>ecological metagenomes</taxon>
    </lineage>
</organism>
<protein>
    <submittedName>
        <fullName evidence="14">Unannotated protein</fullName>
    </submittedName>
</protein>
<dbReference type="NCBIfam" id="NF002669">
    <property type="entry name" value="PRK02391.1"/>
    <property type="match status" value="1"/>
</dbReference>
<feature type="transmembrane region" description="Helical" evidence="12">
    <location>
        <begin position="185"/>
        <end position="207"/>
    </location>
</feature>
<accession>A0A6J7D1V2</accession>
<keyword evidence="10" id="KW-0482">Metalloprotease</keyword>